<comment type="caution">
    <text evidence="2">The sequence shown here is derived from an EMBL/GenBank/DDBJ whole genome shotgun (WGS) entry which is preliminary data.</text>
</comment>
<reference evidence="2 3" key="1">
    <citation type="submission" date="2019-05" db="EMBL/GenBank/DDBJ databases">
        <title>The compact genome of Giardia muris reveals important steps in the evolution of intestinal protozoan parasites.</title>
        <authorList>
            <person name="Xu F."/>
            <person name="Jimenez-Gonzalez A."/>
            <person name="Einarsson E."/>
            <person name="Astvaldsson A."/>
            <person name="Peirasmaki D."/>
            <person name="Eckmann L."/>
            <person name="Andersson J.O."/>
            <person name="Svard S.G."/>
            <person name="Jerlstrom-Hultqvist J."/>
        </authorList>
    </citation>
    <scope>NUCLEOTIDE SEQUENCE [LARGE SCALE GENOMIC DNA]</scope>
    <source>
        <strain evidence="2 3">Roberts-Thomson</strain>
    </source>
</reference>
<evidence type="ECO:0000313" key="2">
    <source>
        <dbReference type="EMBL" id="TNJ26103.1"/>
    </source>
</evidence>
<proteinExistence type="predicted"/>
<feature type="compositionally biased region" description="Polar residues" evidence="1">
    <location>
        <begin position="70"/>
        <end position="85"/>
    </location>
</feature>
<dbReference type="EMBL" id="VDLU01000054">
    <property type="protein sequence ID" value="TNJ26103.1"/>
    <property type="molecule type" value="Genomic_DNA"/>
</dbReference>
<feature type="compositionally biased region" description="Polar residues" evidence="1">
    <location>
        <begin position="120"/>
        <end position="133"/>
    </location>
</feature>
<feature type="compositionally biased region" description="Polar residues" evidence="1">
    <location>
        <begin position="145"/>
        <end position="157"/>
    </location>
</feature>
<dbReference type="Gene3D" id="1.10.287.1490">
    <property type="match status" value="1"/>
</dbReference>
<feature type="compositionally biased region" description="Basic and acidic residues" evidence="1">
    <location>
        <begin position="49"/>
        <end position="69"/>
    </location>
</feature>
<dbReference type="OrthoDB" id="10255522at2759"/>
<dbReference type="AlphaFoldDB" id="A0A4Z1SWJ2"/>
<protein>
    <submittedName>
        <fullName evidence="2">Uncharacterized protein</fullName>
    </submittedName>
</protein>
<feature type="compositionally biased region" description="Basic and acidic residues" evidence="1">
    <location>
        <begin position="134"/>
        <end position="144"/>
    </location>
</feature>
<feature type="compositionally biased region" description="Basic and acidic residues" evidence="1">
    <location>
        <begin position="158"/>
        <end position="174"/>
    </location>
</feature>
<gene>
    <name evidence="2" type="ORF">GMRT_25341</name>
</gene>
<feature type="region of interest" description="Disordered" evidence="1">
    <location>
        <begin position="1"/>
        <end position="188"/>
    </location>
</feature>
<feature type="compositionally biased region" description="Basic and acidic residues" evidence="1">
    <location>
        <begin position="86"/>
        <end position="116"/>
    </location>
</feature>
<organism evidence="2 3">
    <name type="scientific">Giardia muris</name>
    <dbReference type="NCBI Taxonomy" id="5742"/>
    <lineage>
        <taxon>Eukaryota</taxon>
        <taxon>Metamonada</taxon>
        <taxon>Diplomonadida</taxon>
        <taxon>Hexamitidae</taxon>
        <taxon>Giardiinae</taxon>
        <taxon>Giardia</taxon>
    </lineage>
</organism>
<evidence type="ECO:0000256" key="1">
    <source>
        <dbReference type="SAM" id="MobiDB-lite"/>
    </source>
</evidence>
<dbReference type="VEuPathDB" id="GiardiaDB:GMRT_25341"/>
<accession>A0A4Z1SWJ2</accession>
<feature type="compositionally biased region" description="Polar residues" evidence="1">
    <location>
        <begin position="178"/>
        <end position="188"/>
    </location>
</feature>
<keyword evidence="3" id="KW-1185">Reference proteome</keyword>
<sequence length="188" mass="21524">MQNSSKGGNFTRVRQLLENEGTERIPPPHNLSEVPGLRDRVNELTTENESLKKDLSSSKNALDEKERRLTQSNQENFSLKQQFQKANEEAKKNHELNEALNKRAQEAEKSLTEARGEITSLKNQLTEMESTTLKQDDKISHLRTENTSLQEQLSSSKKAQERSRGEALPDESRDIIPQSPTLQDQRRE</sequence>
<dbReference type="Proteomes" id="UP000315496">
    <property type="component" value="Unassembled WGS sequence"/>
</dbReference>
<name>A0A4Z1SWJ2_GIAMU</name>
<evidence type="ECO:0000313" key="3">
    <source>
        <dbReference type="Proteomes" id="UP000315496"/>
    </source>
</evidence>